<dbReference type="AlphaFoldDB" id="A0A0A9HNV6"/>
<evidence type="ECO:0000313" key="1">
    <source>
        <dbReference type="EMBL" id="JAE34558.1"/>
    </source>
</evidence>
<name>A0A0A9HNV6_ARUDO</name>
<organism evidence="1">
    <name type="scientific">Arundo donax</name>
    <name type="common">Giant reed</name>
    <name type="synonym">Donax arundinaceus</name>
    <dbReference type="NCBI Taxonomy" id="35708"/>
    <lineage>
        <taxon>Eukaryota</taxon>
        <taxon>Viridiplantae</taxon>
        <taxon>Streptophyta</taxon>
        <taxon>Embryophyta</taxon>
        <taxon>Tracheophyta</taxon>
        <taxon>Spermatophyta</taxon>
        <taxon>Magnoliopsida</taxon>
        <taxon>Liliopsida</taxon>
        <taxon>Poales</taxon>
        <taxon>Poaceae</taxon>
        <taxon>PACMAD clade</taxon>
        <taxon>Arundinoideae</taxon>
        <taxon>Arundineae</taxon>
        <taxon>Arundo</taxon>
    </lineage>
</organism>
<sequence length="52" mass="6219">MRSWSIVFQNSSGYLSDMVMELLRKRRPSQLRLCCLITWLPDFSDLWNLVNV</sequence>
<accession>A0A0A9HNV6</accession>
<proteinExistence type="predicted"/>
<reference evidence="1" key="1">
    <citation type="submission" date="2014-09" db="EMBL/GenBank/DDBJ databases">
        <authorList>
            <person name="Magalhaes I.L.F."/>
            <person name="Oliveira U."/>
            <person name="Santos F.R."/>
            <person name="Vidigal T.H.D.A."/>
            <person name="Brescovit A.D."/>
            <person name="Santos A.J."/>
        </authorList>
    </citation>
    <scope>NUCLEOTIDE SEQUENCE</scope>
    <source>
        <tissue evidence="1">Shoot tissue taken approximately 20 cm above the soil surface</tissue>
    </source>
</reference>
<dbReference type="EMBL" id="GBRH01163338">
    <property type="protein sequence ID" value="JAE34558.1"/>
    <property type="molecule type" value="Transcribed_RNA"/>
</dbReference>
<protein>
    <submittedName>
        <fullName evidence="1">Uncharacterized protein</fullName>
    </submittedName>
</protein>
<reference evidence="1" key="2">
    <citation type="journal article" date="2015" name="Data Brief">
        <title>Shoot transcriptome of the giant reed, Arundo donax.</title>
        <authorList>
            <person name="Barrero R.A."/>
            <person name="Guerrero F.D."/>
            <person name="Moolhuijzen P."/>
            <person name="Goolsby J.A."/>
            <person name="Tidwell J."/>
            <person name="Bellgard S.E."/>
            <person name="Bellgard M.I."/>
        </authorList>
    </citation>
    <scope>NUCLEOTIDE SEQUENCE</scope>
    <source>
        <tissue evidence="1">Shoot tissue taken approximately 20 cm above the soil surface</tissue>
    </source>
</reference>